<dbReference type="RefSeq" id="WP_313323673.1">
    <property type="nucleotide sequence ID" value="NZ_CP134878.1"/>
</dbReference>
<accession>A0AA96EYB1</accession>
<evidence type="ECO:0000313" key="3">
    <source>
        <dbReference type="EMBL" id="WNM20496.1"/>
    </source>
</evidence>
<keyword evidence="1" id="KW-0732">Signal</keyword>
<dbReference type="AlphaFoldDB" id="A0AA96EYB1"/>
<name>A0AA96EYB1_9FLAO</name>
<dbReference type="EMBL" id="CP134878">
    <property type="protein sequence ID" value="WNM19107.1"/>
    <property type="molecule type" value="Genomic_DNA"/>
</dbReference>
<keyword evidence="4" id="KW-1185">Reference proteome</keyword>
<dbReference type="EMBL" id="CP134890">
    <property type="protein sequence ID" value="WNM20496.1"/>
    <property type="molecule type" value="Genomic_DNA"/>
</dbReference>
<protein>
    <recommendedName>
        <fullName evidence="5">DUF4595 domain-containing protein</fullName>
    </recommendedName>
</protein>
<accession>A0AA96J252</accession>
<dbReference type="Proteomes" id="UP001304515">
    <property type="component" value="Chromosome"/>
</dbReference>
<gene>
    <name evidence="3" type="ORF">RN605_07300</name>
    <name evidence="2" type="ORF">RN608_00130</name>
</gene>
<organism evidence="3 4">
    <name type="scientific">Flavobacterium capsici</name>
    <dbReference type="NCBI Taxonomy" id="3075618"/>
    <lineage>
        <taxon>Bacteria</taxon>
        <taxon>Pseudomonadati</taxon>
        <taxon>Bacteroidota</taxon>
        <taxon>Flavobacteriia</taxon>
        <taxon>Flavobacteriales</taxon>
        <taxon>Flavobacteriaceae</taxon>
        <taxon>Flavobacterium</taxon>
    </lineage>
</organism>
<proteinExistence type="predicted"/>
<evidence type="ECO:0000256" key="1">
    <source>
        <dbReference type="SAM" id="SignalP"/>
    </source>
</evidence>
<dbReference type="KEGG" id="fcj:RN605_07300"/>
<feature type="chain" id="PRO_5044705174" description="DUF4595 domain-containing protein" evidence="1">
    <location>
        <begin position="23"/>
        <end position="263"/>
    </location>
</feature>
<sequence length="263" mass="29371">MKPTSIITACFLLLSLALTSCSSDSTSSNQMVQSMVDVATNGVTRTSTFNYNGNKIVSIVNEDASIEFSYLGSLISQTVQTNLTTLEQEVLNYTYTDGNLTKIVSSNNYSINYLYQANGTINYEKIANEGLTNETLLLHGTLNIANENLLSDNTDYDDSPVDIEQKHQLVYNYDSNRNPLYNITGFKKLLNFGKAISKNNANNGTEMYSENNIATNQATSSMELLVSTFQYNGNQYPQKRESNFLLLDFGVAFPNYEKTLYSY</sequence>
<evidence type="ECO:0008006" key="5">
    <source>
        <dbReference type="Google" id="ProtNLM"/>
    </source>
</evidence>
<feature type="signal peptide" evidence="1">
    <location>
        <begin position="1"/>
        <end position="22"/>
    </location>
</feature>
<evidence type="ECO:0000313" key="2">
    <source>
        <dbReference type="EMBL" id="WNM19107.1"/>
    </source>
</evidence>
<reference evidence="3 4" key="1">
    <citation type="submission" date="2023-09" db="EMBL/GenBank/DDBJ databases">
        <title>Flavobacterium sp. a novel bacteria isolate from Pepper rhizosphere.</title>
        <authorList>
            <person name="Peng Y."/>
            <person name="Lee J."/>
        </authorList>
    </citation>
    <scope>NUCLEOTIDE SEQUENCE [LARGE SCALE GENOMIC DNA]</scope>
    <source>
        <strain evidence="2">PMR2A8</strain>
        <strain evidence="3 4">PMTSA4</strain>
    </source>
</reference>
<dbReference type="PROSITE" id="PS51257">
    <property type="entry name" value="PROKAR_LIPOPROTEIN"/>
    <property type="match status" value="1"/>
</dbReference>
<evidence type="ECO:0000313" key="4">
    <source>
        <dbReference type="Proteomes" id="UP001304515"/>
    </source>
</evidence>